<name>A0A1C3JKB8_9VIBR</name>
<dbReference type="InterPro" id="IPR050810">
    <property type="entry name" value="Bact_Secretion_Sys_Channel"/>
</dbReference>
<evidence type="ECO:0000256" key="5">
    <source>
        <dbReference type="RuleBase" id="RU004003"/>
    </source>
</evidence>
<feature type="domain" description="GspD-like N0" evidence="10">
    <location>
        <begin position="27"/>
        <end position="90"/>
    </location>
</feature>
<keyword evidence="4" id="KW-0472">Membrane</keyword>
<reference evidence="12" key="1">
    <citation type="submission" date="2016-06" db="EMBL/GenBank/DDBJ databases">
        <authorList>
            <person name="Rodrigo-Torres L."/>
            <person name="Arahal D.R."/>
        </authorList>
    </citation>
    <scope>NUCLEOTIDE SEQUENCE [LARGE SCALE GENOMIC DNA]</scope>
    <source>
        <strain evidence="12">CECT 7224</strain>
    </source>
</reference>
<dbReference type="AlphaFoldDB" id="A0A1C3JKB8"/>
<keyword evidence="6" id="KW-0813">Transport</keyword>
<accession>A0A1C3JKB8</accession>
<evidence type="ECO:0000313" key="12">
    <source>
        <dbReference type="Proteomes" id="UP000092819"/>
    </source>
</evidence>
<feature type="chain" id="PRO_5008676788" evidence="7">
    <location>
        <begin position="19"/>
        <end position="398"/>
    </location>
</feature>
<feature type="domain" description="NolW-like" evidence="9">
    <location>
        <begin position="108"/>
        <end position="180"/>
    </location>
</feature>
<keyword evidence="3 7" id="KW-0732">Signal</keyword>
<dbReference type="RefSeq" id="WP_065677733.1">
    <property type="nucleotide sequence ID" value="NZ_AP025464.1"/>
</dbReference>
<keyword evidence="2" id="KW-0812">Transmembrane</keyword>
<dbReference type="PANTHER" id="PTHR30332:SF24">
    <property type="entry name" value="SECRETIN GSPD-RELATED"/>
    <property type="match status" value="1"/>
</dbReference>
<dbReference type="InterPro" id="IPR049371">
    <property type="entry name" value="GspD-like_N0"/>
</dbReference>
<dbReference type="Proteomes" id="UP000092819">
    <property type="component" value="Unassembled WGS sequence"/>
</dbReference>
<evidence type="ECO:0000256" key="1">
    <source>
        <dbReference type="ARBA" id="ARBA00004370"/>
    </source>
</evidence>
<organism evidence="11 12">
    <name type="scientific">Vibrio celticus</name>
    <dbReference type="NCBI Taxonomy" id="446372"/>
    <lineage>
        <taxon>Bacteria</taxon>
        <taxon>Pseudomonadati</taxon>
        <taxon>Pseudomonadota</taxon>
        <taxon>Gammaproteobacteria</taxon>
        <taxon>Vibrionales</taxon>
        <taxon>Vibrionaceae</taxon>
        <taxon>Vibrio</taxon>
    </lineage>
</organism>
<dbReference type="PRINTS" id="PR00811">
    <property type="entry name" value="BCTERIALGSPD"/>
</dbReference>
<evidence type="ECO:0000313" key="11">
    <source>
        <dbReference type="EMBL" id="SBT15594.1"/>
    </source>
</evidence>
<gene>
    <name evidence="11" type="primary">pulD_3</name>
    <name evidence="11" type="ORF">VCE7224_04393</name>
</gene>
<comment type="similarity">
    <text evidence="5">Belongs to the bacterial secretin family.</text>
</comment>
<evidence type="ECO:0000259" key="9">
    <source>
        <dbReference type="Pfam" id="PF03958"/>
    </source>
</evidence>
<dbReference type="Gene3D" id="3.55.50.30">
    <property type="match status" value="1"/>
</dbReference>
<dbReference type="EMBL" id="FLQZ01000164">
    <property type="protein sequence ID" value="SBT15594.1"/>
    <property type="molecule type" value="Genomic_DNA"/>
</dbReference>
<dbReference type="InterPro" id="IPR038591">
    <property type="entry name" value="NolW-like_sf"/>
</dbReference>
<dbReference type="Pfam" id="PF21305">
    <property type="entry name" value="type_II_gspD_N0"/>
    <property type="match status" value="1"/>
</dbReference>
<dbReference type="Gene3D" id="3.30.1370.120">
    <property type="match status" value="1"/>
</dbReference>
<keyword evidence="12" id="KW-1185">Reference proteome</keyword>
<protein>
    <submittedName>
        <fullName evidence="11">Type II secretion system protein D</fullName>
    </submittedName>
</protein>
<evidence type="ECO:0000259" key="10">
    <source>
        <dbReference type="Pfam" id="PF21305"/>
    </source>
</evidence>
<evidence type="ECO:0000256" key="7">
    <source>
        <dbReference type="SAM" id="SignalP"/>
    </source>
</evidence>
<dbReference type="GO" id="GO:0009279">
    <property type="term" value="C:cell outer membrane"/>
    <property type="evidence" value="ECO:0007669"/>
    <property type="project" value="UniProtKB-SubCell"/>
</dbReference>
<sequence length="398" mass="43545">MLRVILLITFCLSLPVRASAPAVFESRNTPIAEFVSWFATYTGQTVVLGQGVTGKVSFTAPELKQSEYASFFDSVLRSHGYELGYSNGVYTVSVDTDTFLPTEPPVVKLYRFQNVRNTKVTELVNSMLRATQAQTTQKQSNSNYDVQILPTTNSIIVTGAPDQITKIDTLIAGIDRPQKQVFIEAIITETLIDDSEEFGVNLELALDNAGFITQPIAIDKAVDNLLFYDSGDFSALVKAVQSSEDTELLSRPNMLIMDREKGYITVGQNVPFLTSSEVTDGGNTIQRIERQDVGVSLEVVPHVLGDDVVLIINQESSSVTNSAIASDIITNKRTLQTVVKVRDRQTIALGGLISSEERKSVSGVPLLMDIPLLGGLFRSEGTSQIKKELKVVIKTTIL</sequence>
<evidence type="ECO:0000256" key="6">
    <source>
        <dbReference type="RuleBase" id="RU004004"/>
    </source>
</evidence>
<proteinExistence type="inferred from homology"/>
<evidence type="ECO:0000256" key="4">
    <source>
        <dbReference type="ARBA" id="ARBA00023136"/>
    </source>
</evidence>
<evidence type="ECO:0000256" key="2">
    <source>
        <dbReference type="ARBA" id="ARBA00022692"/>
    </source>
</evidence>
<dbReference type="GO" id="GO:0009306">
    <property type="term" value="P:protein secretion"/>
    <property type="evidence" value="ECO:0007669"/>
    <property type="project" value="InterPro"/>
</dbReference>
<comment type="subcellular location">
    <subcellularLocation>
        <location evidence="6">Cell outer membrane</location>
    </subcellularLocation>
    <subcellularLocation>
        <location evidence="1">Membrane</location>
    </subcellularLocation>
</comment>
<evidence type="ECO:0000259" key="8">
    <source>
        <dbReference type="Pfam" id="PF00263"/>
    </source>
</evidence>
<dbReference type="PRINTS" id="PR01032">
    <property type="entry name" value="PHAGEIV"/>
</dbReference>
<dbReference type="InterPro" id="IPR001775">
    <property type="entry name" value="GspD/PilQ"/>
</dbReference>
<dbReference type="InterPro" id="IPR005644">
    <property type="entry name" value="NolW-like"/>
</dbReference>
<dbReference type="PANTHER" id="PTHR30332">
    <property type="entry name" value="PROBABLE GENERAL SECRETION PATHWAY PROTEIN D"/>
    <property type="match status" value="1"/>
</dbReference>
<feature type="signal peptide" evidence="7">
    <location>
        <begin position="1"/>
        <end position="18"/>
    </location>
</feature>
<dbReference type="InterPro" id="IPR004846">
    <property type="entry name" value="T2SS/T3SS_dom"/>
</dbReference>
<evidence type="ECO:0000256" key="3">
    <source>
        <dbReference type="ARBA" id="ARBA00022729"/>
    </source>
</evidence>
<dbReference type="GO" id="GO:0015627">
    <property type="term" value="C:type II protein secretion system complex"/>
    <property type="evidence" value="ECO:0007669"/>
    <property type="project" value="TreeGrafter"/>
</dbReference>
<dbReference type="Pfam" id="PF00263">
    <property type="entry name" value="Secretin"/>
    <property type="match status" value="1"/>
</dbReference>
<feature type="domain" description="Type II/III secretion system secretin-like" evidence="8">
    <location>
        <begin position="239"/>
        <end position="398"/>
    </location>
</feature>
<dbReference type="Pfam" id="PF03958">
    <property type="entry name" value="Secretin_N"/>
    <property type="match status" value="1"/>
</dbReference>